<name>A0A8H5LJ91_9AGAR</name>
<keyword evidence="2" id="KW-1185">Reference proteome</keyword>
<organism evidence="1 2">
    <name type="scientific">Leucocoprinus leucothites</name>
    <dbReference type="NCBI Taxonomy" id="201217"/>
    <lineage>
        <taxon>Eukaryota</taxon>
        <taxon>Fungi</taxon>
        <taxon>Dikarya</taxon>
        <taxon>Basidiomycota</taxon>
        <taxon>Agaricomycotina</taxon>
        <taxon>Agaricomycetes</taxon>
        <taxon>Agaricomycetidae</taxon>
        <taxon>Agaricales</taxon>
        <taxon>Agaricineae</taxon>
        <taxon>Agaricaceae</taxon>
        <taxon>Leucocoprinus</taxon>
    </lineage>
</organism>
<dbReference type="AlphaFoldDB" id="A0A8H5LJ91"/>
<gene>
    <name evidence="1" type="ORF">D9756_003482</name>
</gene>
<evidence type="ECO:0008006" key="3">
    <source>
        <dbReference type="Google" id="ProtNLM"/>
    </source>
</evidence>
<dbReference type="Proteomes" id="UP000559027">
    <property type="component" value="Unassembled WGS sequence"/>
</dbReference>
<accession>A0A8H5LJ91</accession>
<reference evidence="1 2" key="1">
    <citation type="journal article" date="2020" name="ISME J.">
        <title>Uncovering the hidden diversity of litter-decomposition mechanisms in mushroom-forming fungi.</title>
        <authorList>
            <person name="Floudas D."/>
            <person name="Bentzer J."/>
            <person name="Ahren D."/>
            <person name="Johansson T."/>
            <person name="Persson P."/>
            <person name="Tunlid A."/>
        </authorList>
    </citation>
    <scope>NUCLEOTIDE SEQUENCE [LARGE SCALE GENOMIC DNA]</scope>
    <source>
        <strain evidence="1 2">CBS 146.42</strain>
    </source>
</reference>
<evidence type="ECO:0000313" key="1">
    <source>
        <dbReference type="EMBL" id="KAF5359123.1"/>
    </source>
</evidence>
<dbReference type="OrthoDB" id="2269034at2759"/>
<evidence type="ECO:0000313" key="2">
    <source>
        <dbReference type="Proteomes" id="UP000559027"/>
    </source>
</evidence>
<protein>
    <recommendedName>
        <fullName evidence="3">F-box domain-containing protein</fullName>
    </recommendedName>
</protein>
<comment type="caution">
    <text evidence="1">The sequence shown here is derived from an EMBL/GenBank/DDBJ whole genome shotgun (WGS) entry which is preliminary data.</text>
</comment>
<proteinExistence type="predicted"/>
<dbReference type="EMBL" id="JAACJO010000004">
    <property type="protein sequence ID" value="KAF5359123.1"/>
    <property type="molecule type" value="Genomic_DNA"/>
</dbReference>
<sequence length="558" mass="63441">MQWKHHRVILVAAAPGSDSGLEPLNSRLLACSVGQTSTTSTSTVHGGTSILGYFPIDILQDIFLLCLPFKKDQAPSRRDAPYLLTYVCRAWYKVVIGLRQMWSTIILSAMDVPDLSPTQRQAGINHLKLCSSRSRDIAIKLYVRADFFANPVFYDHVRRVSQQISHLSITYPAPLMVSYEHTPFFPPSPSLDLHNLENFEIQNRRAFTRISYSDFSHLHHIIQSSTSLKRNIVWVMSLTPKLCISPNLSNLQVLTLFGGHPISTCFYLLQNAPTLEKLSIRVMSEQGVASQMNGEHLIRPFIHRRIRNLAISHQRTDISPFLENATLPSLQFLVVDRTPSKSRPVFSWSQSQFLSFLRRSNCWLKCFQILDQEILPSQLLEVLRLPNISRSLQCLGIQSYDATQMVVDDDLLEKLTLSETLGGTLGTNGKEGVPPARTLCPNLERLILFVPLRFSLSKLLSMFESRLHSDSSCDGMFPFKTLKHVEMDVYDEMKPSLDSLEKRGLVFTLFEPLLATPMPPNDRQQLLWQHYLARGLDDEVYDHDTGTWRPADLTFVVS</sequence>